<sequence>MTNNPHINPIFFQSPPNEVVTSSIPAPSADNSSIPALSSVDNIPTMDLLPPPELSYKTQQELHDDAQQWAKNQGYAIIKGNTNLPEQRYNYKCDKSGKCQSTGAKSDGQLGKTKKTSCPFHFTGSFYKRTGLFQIKIKNPNHNHPPSQDPSVHPIHRRLKPDQKHLVEQLTHAGVAPLQSKSALMQESSTPISTTLSTIYNHRDKMRIESLQGRSPMEALFYEIRKQGFYYTRLASGAF</sequence>
<reference evidence="1 2" key="3">
    <citation type="journal article" date="2022" name="Microbiol. Spectr.">
        <title>Folding features and dynamics of 3D genome architecture in plant fungal pathogens.</title>
        <authorList>
            <person name="Xia C."/>
        </authorList>
    </citation>
    <scope>NUCLEOTIDE SEQUENCE [LARGE SCALE GENOMIC DNA]</scope>
    <source>
        <strain evidence="1 2">93-210</strain>
    </source>
</reference>
<name>A0ACC0EGU0_9BASI</name>
<reference evidence="2" key="2">
    <citation type="journal article" date="2018" name="Mol. Plant Microbe Interact.">
        <title>Genome sequence resources for the wheat stripe rust pathogen (Puccinia striiformis f. sp. tritici) and the barley stripe rust pathogen (Puccinia striiformis f. sp. hordei).</title>
        <authorList>
            <person name="Xia C."/>
            <person name="Wang M."/>
            <person name="Yin C."/>
            <person name="Cornejo O.E."/>
            <person name="Hulbert S.H."/>
            <person name="Chen X."/>
        </authorList>
    </citation>
    <scope>NUCLEOTIDE SEQUENCE [LARGE SCALE GENOMIC DNA]</scope>
    <source>
        <strain evidence="2">93-210</strain>
    </source>
</reference>
<comment type="caution">
    <text evidence="1">The sequence shown here is derived from an EMBL/GenBank/DDBJ whole genome shotgun (WGS) entry which is preliminary data.</text>
</comment>
<evidence type="ECO:0000313" key="2">
    <source>
        <dbReference type="Proteomes" id="UP001060170"/>
    </source>
</evidence>
<proteinExistence type="predicted"/>
<evidence type="ECO:0000313" key="1">
    <source>
        <dbReference type="EMBL" id="KAI7953867.1"/>
    </source>
</evidence>
<dbReference type="Proteomes" id="UP001060170">
    <property type="component" value="Chromosome 6"/>
</dbReference>
<dbReference type="EMBL" id="CM045870">
    <property type="protein sequence ID" value="KAI7953867.1"/>
    <property type="molecule type" value="Genomic_DNA"/>
</dbReference>
<organism evidence="1 2">
    <name type="scientific">Puccinia striiformis f. sp. tritici</name>
    <dbReference type="NCBI Taxonomy" id="168172"/>
    <lineage>
        <taxon>Eukaryota</taxon>
        <taxon>Fungi</taxon>
        <taxon>Dikarya</taxon>
        <taxon>Basidiomycota</taxon>
        <taxon>Pucciniomycotina</taxon>
        <taxon>Pucciniomycetes</taxon>
        <taxon>Pucciniales</taxon>
        <taxon>Pucciniaceae</taxon>
        <taxon>Puccinia</taxon>
    </lineage>
</organism>
<reference evidence="2" key="1">
    <citation type="journal article" date="2018" name="BMC Genomics">
        <title>Genomic insights into host adaptation between the wheat stripe rust pathogen (Puccinia striiformis f. sp. tritici) and the barley stripe rust pathogen (Puccinia striiformis f. sp. hordei).</title>
        <authorList>
            <person name="Xia C."/>
            <person name="Wang M."/>
            <person name="Yin C."/>
            <person name="Cornejo O.E."/>
            <person name="Hulbert S.H."/>
            <person name="Chen X."/>
        </authorList>
    </citation>
    <scope>NUCLEOTIDE SEQUENCE [LARGE SCALE GENOMIC DNA]</scope>
    <source>
        <strain evidence="2">93-210</strain>
    </source>
</reference>
<keyword evidence="2" id="KW-1185">Reference proteome</keyword>
<accession>A0ACC0EGU0</accession>
<protein>
    <submittedName>
        <fullName evidence="1">Uncharacterized protein</fullName>
    </submittedName>
</protein>
<gene>
    <name evidence="1" type="ORF">MJO28_006414</name>
</gene>